<evidence type="ECO:0000259" key="5">
    <source>
        <dbReference type="PROSITE" id="PS50104"/>
    </source>
</evidence>
<keyword evidence="7" id="KW-1185">Reference proteome</keyword>
<name>A0A9Q0KUM9_9MAGN</name>
<sequence length="168" mass="18865">MEELTGASSSSASSYGPSNFDVFLNFRGEDTRNNFTSFLHRALKNSGIHVFIDNEKLWTGEAIGPALLRAIEGSKIMIPVFSMGYASSKWCLLELSQILHCHRSNGQMILPIFLDVEPSHVRHQTGSFEGPFRKHEKHFEPHIVKSWREALRVVGNLKGWVLKADANG</sequence>
<dbReference type="FunFam" id="3.40.50.10140:FF:000007">
    <property type="entry name" value="Disease resistance protein (TIR-NBS-LRR class)"/>
    <property type="match status" value="1"/>
</dbReference>
<dbReference type="InterPro" id="IPR000157">
    <property type="entry name" value="TIR_dom"/>
</dbReference>
<dbReference type="OrthoDB" id="1905256at2759"/>
<keyword evidence="2" id="KW-0378">Hydrolase</keyword>
<evidence type="ECO:0000313" key="6">
    <source>
        <dbReference type="EMBL" id="KAJ4976681.1"/>
    </source>
</evidence>
<dbReference type="SMART" id="SM00255">
    <property type="entry name" value="TIR"/>
    <property type="match status" value="1"/>
</dbReference>
<proteinExistence type="predicted"/>
<keyword evidence="3" id="KW-0520">NAD</keyword>
<dbReference type="SUPFAM" id="SSF52200">
    <property type="entry name" value="Toll/Interleukin receptor TIR domain"/>
    <property type="match status" value="1"/>
</dbReference>
<dbReference type="GO" id="GO:0061809">
    <property type="term" value="F:NAD+ nucleosidase activity, cyclic ADP-ribose generating"/>
    <property type="evidence" value="ECO:0007669"/>
    <property type="project" value="UniProtKB-EC"/>
</dbReference>
<dbReference type="PANTHER" id="PTHR32009">
    <property type="entry name" value="TMV RESISTANCE PROTEIN N-LIKE"/>
    <property type="match status" value="1"/>
</dbReference>
<reference evidence="6" key="1">
    <citation type="journal article" date="2023" name="Plant J.">
        <title>The genome of the king protea, Protea cynaroides.</title>
        <authorList>
            <person name="Chang J."/>
            <person name="Duong T.A."/>
            <person name="Schoeman C."/>
            <person name="Ma X."/>
            <person name="Roodt D."/>
            <person name="Barker N."/>
            <person name="Li Z."/>
            <person name="Van de Peer Y."/>
            <person name="Mizrachi E."/>
        </authorList>
    </citation>
    <scope>NUCLEOTIDE SEQUENCE</scope>
    <source>
        <tissue evidence="6">Young leaves</tissue>
    </source>
</reference>
<evidence type="ECO:0000256" key="3">
    <source>
        <dbReference type="ARBA" id="ARBA00023027"/>
    </source>
</evidence>
<comment type="catalytic activity">
    <reaction evidence="4">
        <text>NAD(+) + H2O = ADP-D-ribose + nicotinamide + H(+)</text>
        <dbReference type="Rhea" id="RHEA:16301"/>
        <dbReference type="ChEBI" id="CHEBI:15377"/>
        <dbReference type="ChEBI" id="CHEBI:15378"/>
        <dbReference type="ChEBI" id="CHEBI:17154"/>
        <dbReference type="ChEBI" id="CHEBI:57540"/>
        <dbReference type="ChEBI" id="CHEBI:57967"/>
        <dbReference type="EC" id="3.2.2.6"/>
    </reaction>
    <physiologicalReaction direction="left-to-right" evidence="4">
        <dbReference type="Rhea" id="RHEA:16302"/>
    </physiologicalReaction>
</comment>
<feature type="domain" description="TIR" evidence="5">
    <location>
        <begin position="18"/>
        <end position="168"/>
    </location>
</feature>
<dbReference type="InterPro" id="IPR035897">
    <property type="entry name" value="Toll_tir_struct_dom_sf"/>
</dbReference>
<organism evidence="6 7">
    <name type="scientific">Protea cynaroides</name>
    <dbReference type="NCBI Taxonomy" id="273540"/>
    <lineage>
        <taxon>Eukaryota</taxon>
        <taxon>Viridiplantae</taxon>
        <taxon>Streptophyta</taxon>
        <taxon>Embryophyta</taxon>
        <taxon>Tracheophyta</taxon>
        <taxon>Spermatophyta</taxon>
        <taxon>Magnoliopsida</taxon>
        <taxon>Proteales</taxon>
        <taxon>Proteaceae</taxon>
        <taxon>Protea</taxon>
    </lineage>
</organism>
<comment type="caution">
    <text evidence="6">The sequence shown here is derived from an EMBL/GenBank/DDBJ whole genome shotgun (WGS) entry which is preliminary data.</text>
</comment>
<evidence type="ECO:0000256" key="2">
    <source>
        <dbReference type="ARBA" id="ARBA00022801"/>
    </source>
</evidence>
<accession>A0A9Q0KUM9</accession>
<protein>
    <recommendedName>
        <fullName evidence="1">ADP-ribosyl cyclase/cyclic ADP-ribose hydrolase</fullName>
        <ecNumber evidence="1">3.2.2.6</ecNumber>
    </recommendedName>
</protein>
<evidence type="ECO:0000256" key="4">
    <source>
        <dbReference type="ARBA" id="ARBA00047304"/>
    </source>
</evidence>
<dbReference type="Gene3D" id="3.40.50.10140">
    <property type="entry name" value="Toll/interleukin-1 receptor homology (TIR) domain"/>
    <property type="match status" value="1"/>
</dbReference>
<evidence type="ECO:0000313" key="7">
    <source>
        <dbReference type="Proteomes" id="UP001141806"/>
    </source>
</evidence>
<dbReference type="PANTHER" id="PTHR32009:SF39">
    <property type="entry name" value="TIR DOMAIN-CONTAINING PROTEIN"/>
    <property type="match status" value="1"/>
</dbReference>
<dbReference type="PROSITE" id="PS50104">
    <property type="entry name" value="TIR"/>
    <property type="match status" value="1"/>
</dbReference>
<dbReference type="Proteomes" id="UP001141806">
    <property type="component" value="Unassembled WGS sequence"/>
</dbReference>
<evidence type="ECO:0000256" key="1">
    <source>
        <dbReference type="ARBA" id="ARBA00011982"/>
    </source>
</evidence>
<dbReference type="EMBL" id="JAMYWD010000003">
    <property type="protein sequence ID" value="KAJ4976681.1"/>
    <property type="molecule type" value="Genomic_DNA"/>
</dbReference>
<dbReference type="AlphaFoldDB" id="A0A9Q0KUM9"/>
<dbReference type="Pfam" id="PF01582">
    <property type="entry name" value="TIR"/>
    <property type="match status" value="1"/>
</dbReference>
<dbReference type="GO" id="GO:0007165">
    <property type="term" value="P:signal transduction"/>
    <property type="evidence" value="ECO:0007669"/>
    <property type="project" value="InterPro"/>
</dbReference>
<dbReference type="EC" id="3.2.2.6" evidence="1"/>
<gene>
    <name evidence="6" type="ORF">NE237_001787</name>
</gene>